<accession>A0ABP0R4J7</accession>
<dbReference type="Pfam" id="PF10498">
    <property type="entry name" value="IFT57"/>
    <property type="match status" value="1"/>
</dbReference>
<keyword evidence="4" id="KW-0966">Cell projection</keyword>
<evidence type="ECO:0000256" key="4">
    <source>
        <dbReference type="ARBA" id="ARBA00023273"/>
    </source>
</evidence>
<organism evidence="7 8">
    <name type="scientific">Durusdinium trenchii</name>
    <dbReference type="NCBI Taxonomy" id="1381693"/>
    <lineage>
        <taxon>Eukaryota</taxon>
        <taxon>Sar</taxon>
        <taxon>Alveolata</taxon>
        <taxon>Dinophyceae</taxon>
        <taxon>Suessiales</taxon>
        <taxon>Symbiodiniaceae</taxon>
        <taxon>Durusdinium</taxon>
    </lineage>
</organism>
<comment type="similarity">
    <text evidence="2">Belongs to the IFT57 family.</text>
</comment>
<dbReference type="Proteomes" id="UP001642464">
    <property type="component" value="Unassembled WGS sequence"/>
</dbReference>
<name>A0ABP0R4J7_9DINO</name>
<evidence type="ECO:0000256" key="1">
    <source>
        <dbReference type="ARBA" id="ARBA00004138"/>
    </source>
</evidence>
<feature type="region of interest" description="Disordered" evidence="6">
    <location>
        <begin position="164"/>
        <end position="195"/>
    </location>
</feature>
<comment type="subcellular location">
    <subcellularLocation>
        <location evidence="1">Cell projection</location>
        <location evidence="1">Cilium</location>
    </subcellularLocation>
</comment>
<feature type="compositionally biased region" description="Acidic residues" evidence="6">
    <location>
        <begin position="167"/>
        <end position="181"/>
    </location>
</feature>
<proteinExistence type="inferred from homology"/>
<dbReference type="InterPro" id="IPR019530">
    <property type="entry name" value="Intra-flagellar_transport_57"/>
</dbReference>
<evidence type="ECO:0000313" key="8">
    <source>
        <dbReference type="Proteomes" id="UP001642464"/>
    </source>
</evidence>
<gene>
    <name evidence="7" type="ORF">SCF082_LOCUS44851</name>
</gene>
<comment type="caution">
    <text evidence="7">The sequence shown here is derived from an EMBL/GenBank/DDBJ whole genome shotgun (WGS) entry which is preliminary data.</text>
</comment>
<feature type="region of interest" description="Disordered" evidence="6">
    <location>
        <begin position="374"/>
        <end position="404"/>
    </location>
</feature>
<dbReference type="PANTHER" id="PTHR16011:SF0">
    <property type="entry name" value="INTRAFLAGELLAR TRANSPORT PROTEIN 57 HOMOLOG"/>
    <property type="match status" value="1"/>
</dbReference>
<feature type="coiled-coil region" evidence="5">
    <location>
        <begin position="287"/>
        <end position="335"/>
    </location>
</feature>
<dbReference type="Gene3D" id="1.10.287.1490">
    <property type="match status" value="1"/>
</dbReference>
<evidence type="ECO:0000256" key="2">
    <source>
        <dbReference type="ARBA" id="ARBA00009415"/>
    </source>
</evidence>
<evidence type="ECO:0000256" key="5">
    <source>
        <dbReference type="SAM" id="Coils"/>
    </source>
</evidence>
<feature type="compositionally biased region" description="Basic and acidic residues" evidence="6">
    <location>
        <begin position="378"/>
        <end position="395"/>
    </location>
</feature>
<dbReference type="EMBL" id="CAXAMM010040795">
    <property type="protein sequence ID" value="CAK9095491.1"/>
    <property type="molecule type" value="Genomic_DNA"/>
</dbReference>
<keyword evidence="3" id="KW-0969">Cilium</keyword>
<keyword evidence="8" id="KW-1185">Reference proteome</keyword>
<evidence type="ECO:0000256" key="3">
    <source>
        <dbReference type="ARBA" id="ARBA00023069"/>
    </source>
</evidence>
<protein>
    <submittedName>
        <fullName evidence="7">Intraflagellar transport protein 57 homolog (HIP1-interacting protein)</fullName>
    </submittedName>
</protein>
<evidence type="ECO:0000256" key="6">
    <source>
        <dbReference type="SAM" id="MobiDB-lite"/>
    </source>
</evidence>
<evidence type="ECO:0000313" key="7">
    <source>
        <dbReference type="EMBL" id="CAK9095491.1"/>
    </source>
</evidence>
<reference evidence="7 8" key="1">
    <citation type="submission" date="2024-02" db="EMBL/GenBank/DDBJ databases">
        <authorList>
            <person name="Chen Y."/>
            <person name="Shah S."/>
            <person name="Dougan E. K."/>
            <person name="Thang M."/>
            <person name="Chan C."/>
        </authorList>
    </citation>
    <scope>NUCLEOTIDE SEQUENCE [LARGE SCALE GENOMIC DNA]</scope>
</reference>
<keyword evidence="5" id="KW-0175">Coiled coil</keyword>
<dbReference type="PANTHER" id="PTHR16011">
    <property type="entry name" value="IFT57/HIPPI"/>
    <property type="match status" value="1"/>
</dbReference>
<sequence>MAAPPPPPPQEGVLNTEALHLNDEIVDMCMLLDYENRFCTKELKPMPRTFFAYPAPNPAHQFKYFSQLVAFGLAFLNIKADWDEFDDPTTVMTSMQVALKDASIQVPGGMGKLKSGHGDAVCQVLHTLMGEALRRVSFEFHAPTYPDEGMADEADVDSDAEIHSVGEDEMPGDGEEDDLMYQEDAPKPPEDDENDHQVLQANVDPKEWLLEVERVSSRLKVQMPNDSKEWRTHLQQTKQYKQVIENQFPASKVQLDKLVAQLSQAMDRIKSKEAFINTQFDHRAVDYRQQQEELTQVQQQYTELNEVVMNLQIELKNVSEELDVVKNEMEEKSSTVTDTTPIVKMKDAFKRLRADTRQLEVRIGVVSHTLMQAKLRQRPNEDRKRGVYGDSRATEEDQYDEQDP</sequence>